<keyword evidence="4" id="KW-0805">Transcription regulation</keyword>
<reference evidence="10 12" key="1">
    <citation type="submission" date="2016-10" db="EMBL/GenBank/DDBJ databases">
        <title>Complete Genome Sequence of Acetogen Clostridium formicoaceticum ATCC 27076.</title>
        <authorList>
            <person name="Bao T."/>
            <person name="Cheng C."/>
            <person name="Zhao J."/>
            <person name="Yang S.-T."/>
            <person name="Wang J."/>
            <person name="Wang M."/>
        </authorList>
    </citation>
    <scope>NUCLEOTIDE SEQUENCE [LARGE SCALE GENOMIC DNA]</scope>
    <source>
        <strain evidence="10 12">ATCC 27076</strain>
    </source>
</reference>
<dbReference type="EMBL" id="CP017603">
    <property type="protein sequence ID" value="AOY77945.1"/>
    <property type="molecule type" value="Genomic_DNA"/>
</dbReference>
<dbReference type="Proteomes" id="UP000192478">
    <property type="component" value="Chromosome"/>
</dbReference>
<proteinExistence type="predicted"/>
<evidence type="ECO:0000256" key="1">
    <source>
        <dbReference type="ARBA" id="ARBA00018672"/>
    </source>
</evidence>
<protein>
    <recommendedName>
        <fullName evidence="1">Stage 0 sporulation protein A homolog</fullName>
    </recommendedName>
</protein>
<dbReference type="Pfam" id="PF00072">
    <property type="entry name" value="Response_reg"/>
    <property type="match status" value="1"/>
</dbReference>
<feature type="domain" description="Response regulatory" evidence="9">
    <location>
        <begin position="3"/>
        <end position="117"/>
    </location>
</feature>
<evidence type="ECO:0000313" key="12">
    <source>
        <dbReference type="Proteomes" id="UP000177894"/>
    </source>
</evidence>
<evidence type="ECO:0000256" key="3">
    <source>
        <dbReference type="ARBA" id="ARBA00023012"/>
    </source>
</evidence>
<keyword evidence="2 8" id="KW-0597">Phosphoprotein</keyword>
<evidence type="ECO:0000259" key="9">
    <source>
        <dbReference type="PROSITE" id="PS50110"/>
    </source>
</evidence>
<dbReference type="EMBL" id="CP020559">
    <property type="protein sequence ID" value="ARE88567.1"/>
    <property type="molecule type" value="Genomic_DNA"/>
</dbReference>
<evidence type="ECO:0000313" key="13">
    <source>
        <dbReference type="Proteomes" id="UP000192478"/>
    </source>
</evidence>
<dbReference type="Pfam" id="PF13414">
    <property type="entry name" value="TPR_11"/>
    <property type="match status" value="1"/>
</dbReference>
<dbReference type="InterPro" id="IPR011990">
    <property type="entry name" value="TPR-like_helical_dom_sf"/>
</dbReference>
<dbReference type="CDD" id="cd00156">
    <property type="entry name" value="REC"/>
    <property type="match status" value="1"/>
</dbReference>
<accession>A0AAC9RMY8</accession>
<dbReference type="PANTHER" id="PTHR44591">
    <property type="entry name" value="STRESS RESPONSE REGULATOR PROTEIN 1"/>
    <property type="match status" value="1"/>
</dbReference>
<dbReference type="RefSeq" id="WP_070972409.1">
    <property type="nucleotide sequence ID" value="NZ_CP017603.1"/>
</dbReference>
<dbReference type="InterPro" id="IPR001789">
    <property type="entry name" value="Sig_transdc_resp-reg_receiver"/>
</dbReference>
<keyword evidence="3" id="KW-0902">Two-component regulatory system</keyword>
<dbReference type="SMART" id="SM00448">
    <property type="entry name" value="REC"/>
    <property type="match status" value="1"/>
</dbReference>
<evidence type="ECO:0000256" key="4">
    <source>
        <dbReference type="ARBA" id="ARBA00023015"/>
    </source>
</evidence>
<feature type="modified residue" description="4-aspartylphosphate" evidence="8">
    <location>
        <position position="52"/>
    </location>
</feature>
<dbReference type="AlphaFoldDB" id="A0AAC9RMY8"/>
<dbReference type="FunFam" id="3.40.50.2300:FF:000001">
    <property type="entry name" value="DNA-binding response regulator PhoB"/>
    <property type="match status" value="1"/>
</dbReference>
<sequence length="191" mass="21588">MRKVLIADDTKNIRQLLITCLQHEGYDVTSVENGEEAIEAFKKGNFDLAFIDIKMPKISGTEVLRQIRSIGIKTPVIIITAFATVKNAVECTQMGAVAYMQKPFTTNRIKQVLQEVINENKSLESLLEIAKNKLSNNLMEEALTILKKALSIDPACANTYYLLAKVYEKMGNLHEAKHFSEVYKLFQEESE</sequence>
<evidence type="ECO:0000256" key="8">
    <source>
        <dbReference type="PROSITE-ProRule" id="PRU00169"/>
    </source>
</evidence>
<evidence type="ECO:0000313" key="10">
    <source>
        <dbReference type="EMBL" id="AOY77945.1"/>
    </source>
</evidence>
<dbReference type="InterPro" id="IPR011006">
    <property type="entry name" value="CheY-like_superfamily"/>
</dbReference>
<evidence type="ECO:0000256" key="2">
    <source>
        <dbReference type="ARBA" id="ARBA00022553"/>
    </source>
</evidence>
<dbReference type="InterPro" id="IPR050595">
    <property type="entry name" value="Bact_response_regulator"/>
</dbReference>
<dbReference type="KEGG" id="cfm:BJL90_20010"/>
<name>A0AAC9RMY8_9CLOT</name>
<evidence type="ECO:0000256" key="7">
    <source>
        <dbReference type="ARBA" id="ARBA00024867"/>
    </source>
</evidence>
<keyword evidence="5" id="KW-0238">DNA-binding</keyword>
<evidence type="ECO:0000256" key="5">
    <source>
        <dbReference type="ARBA" id="ARBA00023125"/>
    </source>
</evidence>
<reference evidence="11 13" key="2">
    <citation type="submission" date="2017-03" db="EMBL/GenBank/DDBJ databases">
        <title>Complete sequence of Clostridium formicaceticum DSM 92.</title>
        <authorList>
            <person name="Poehlein A."/>
            <person name="Karl M."/>
            <person name="Bengelsdorf F.R."/>
            <person name="Duerre P."/>
            <person name="Daniel R."/>
        </authorList>
    </citation>
    <scope>NUCLEOTIDE SEQUENCE [LARGE SCALE GENOMIC DNA]</scope>
    <source>
        <strain evidence="11 13">DSM 92</strain>
    </source>
</reference>
<gene>
    <name evidence="11" type="primary">mprA_2</name>
    <name evidence="10" type="ORF">BJL90_20010</name>
    <name evidence="11" type="ORF">CLFO_29730</name>
</gene>
<dbReference type="SUPFAM" id="SSF52172">
    <property type="entry name" value="CheY-like"/>
    <property type="match status" value="1"/>
</dbReference>
<dbReference type="GO" id="GO:0003677">
    <property type="term" value="F:DNA binding"/>
    <property type="evidence" value="ECO:0007669"/>
    <property type="project" value="UniProtKB-KW"/>
</dbReference>
<organism evidence="11 13">
    <name type="scientific">Clostridium formicaceticum</name>
    <dbReference type="NCBI Taxonomy" id="1497"/>
    <lineage>
        <taxon>Bacteria</taxon>
        <taxon>Bacillati</taxon>
        <taxon>Bacillota</taxon>
        <taxon>Clostridia</taxon>
        <taxon>Eubacteriales</taxon>
        <taxon>Clostridiaceae</taxon>
        <taxon>Clostridium</taxon>
    </lineage>
</organism>
<dbReference type="PROSITE" id="PS50110">
    <property type="entry name" value="RESPONSE_REGULATORY"/>
    <property type="match status" value="1"/>
</dbReference>
<dbReference type="SUPFAM" id="SSF48452">
    <property type="entry name" value="TPR-like"/>
    <property type="match status" value="1"/>
</dbReference>
<keyword evidence="6" id="KW-0804">Transcription</keyword>
<dbReference type="GO" id="GO:0000160">
    <property type="term" value="P:phosphorelay signal transduction system"/>
    <property type="evidence" value="ECO:0007669"/>
    <property type="project" value="UniProtKB-KW"/>
</dbReference>
<dbReference type="Proteomes" id="UP000177894">
    <property type="component" value="Chromosome"/>
</dbReference>
<evidence type="ECO:0000313" key="11">
    <source>
        <dbReference type="EMBL" id="ARE88567.1"/>
    </source>
</evidence>
<comment type="function">
    <text evidence="7">May play the central regulatory role in sporulation. It may be an element of the effector pathway responsible for the activation of sporulation genes in response to nutritional stress. Spo0A may act in concert with spo0H (a sigma factor) to control the expression of some genes that are critical to the sporulation process.</text>
</comment>
<dbReference type="Gene3D" id="1.25.40.10">
    <property type="entry name" value="Tetratricopeptide repeat domain"/>
    <property type="match status" value="1"/>
</dbReference>
<evidence type="ECO:0000256" key="6">
    <source>
        <dbReference type="ARBA" id="ARBA00023163"/>
    </source>
</evidence>
<keyword evidence="12" id="KW-1185">Reference proteome</keyword>
<dbReference type="PANTHER" id="PTHR44591:SF3">
    <property type="entry name" value="RESPONSE REGULATORY DOMAIN-CONTAINING PROTEIN"/>
    <property type="match status" value="1"/>
</dbReference>
<dbReference type="Gene3D" id="3.40.50.2300">
    <property type="match status" value="1"/>
</dbReference>